<keyword evidence="4" id="KW-0863">Zinc-finger</keyword>
<proteinExistence type="predicted"/>
<sequence>MCYCFCQLFHSRQYRFFLPPPLMAPNLRCLRSDVPGGLLTEFICPQFMTHHLHMLQLYGCRSATVIALVHWINLAGGAVSSTSKCCRIGTLLPAVQLTRVSVLVSVSPRLTPRLNRKRALSISPLSDASIDLQTMIRTSPNSLVAYINNSRSSSAASSSYGHLSVGGISPTFSFPHPINPVTYQQLLSQQRPLNAFGHTPPLLQPSPSSFSAPQHAVTASSMSSHNNSNSEVNQVGPGASAIMMFTPEY</sequence>
<dbReference type="Proteomes" id="UP001476798">
    <property type="component" value="Unassembled WGS sequence"/>
</dbReference>
<keyword evidence="2" id="KW-0479">Metal-binding</keyword>
<name>A0ABV0NAK4_9TELE</name>
<dbReference type="EMBL" id="JAHRIO010030976">
    <property type="protein sequence ID" value="MEQ2168421.1"/>
    <property type="molecule type" value="Genomic_DNA"/>
</dbReference>
<accession>A0ABV0NAK4</accession>
<keyword evidence="6" id="KW-0539">Nucleus</keyword>
<comment type="subcellular location">
    <subcellularLocation>
        <location evidence="1">Nucleus</location>
    </subcellularLocation>
</comment>
<keyword evidence="5" id="KW-0862">Zinc</keyword>
<evidence type="ECO:0000256" key="6">
    <source>
        <dbReference type="ARBA" id="ARBA00023242"/>
    </source>
</evidence>
<evidence type="ECO:0000256" key="3">
    <source>
        <dbReference type="ARBA" id="ARBA00022737"/>
    </source>
</evidence>
<reference evidence="8 9" key="1">
    <citation type="submission" date="2021-06" db="EMBL/GenBank/DDBJ databases">
        <authorList>
            <person name="Palmer J.M."/>
        </authorList>
    </citation>
    <scope>NUCLEOTIDE SEQUENCE [LARGE SCALE GENOMIC DNA]</scope>
    <source>
        <strain evidence="8 9">GA_2019</strain>
        <tissue evidence="8">Muscle</tissue>
    </source>
</reference>
<evidence type="ECO:0000256" key="1">
    <source>
        <dbReference type="ARBA" id="ARBA00004123"/>
    </source>
</evidence>
<evidence type="ECO:0000256" key="7">
    <source>
        <dbReference type="SAM" id="MobiDB-lite"/>
    </source>
</evidence>
<evidence type="ECO:0000256" key="2">
    <source>
        <dbReference type="ARBA" id="ARBA00022723"/>
    </source>
</evidence>
<comment type="caution">
    <text evidence="8">The sequence shown here is derived from an EMBL/GenBank/DDBJ whole genome shotgun (WGS) entry which is preliminary data.</text>
</comment>
<dbReference type="PANTHER" id="PTHR45718">
    <property type="entry name" value="TRANSCRIPTIONAL ACTIVATOR CUBITUS INTERRUPTUS"/>
    <property type="match status" value="1"/>
</dbReference>
<gene>
    <name evidence="8" type="ORF">GOODEAATRI_014212</name>
</gene>
<keyword evidence="3" id="KW-0677">Repeat</keyword>
<evidence type="ECO:0000256" key="4">
    <source>
        <dbReference type="ARBA" id="ARBA00022771"/>
    </source>
</evidence>
<organism evidence="8 9">
    <name type="scientific">Goodea atripinnis</name>
    <dbReference type="NCBI Taxonomy" id="208336"/>
    <lineage>
        <taxon>Eukaryota</taxon>
        <taxon>Metazoa</taxon>
        <taxon>Chordata</taxon>
        <taxon>Craniata</taxon>
        <taxon>Vertebrata</taxon>
        <taxon>Euteleostomi</taxon>
        <taxon>Actinopterygii</taxon>
        <taxon>Neopterygii</taxon>
        <taxon>Teleostei</taxon>
        <taxon>Neoteleostei</taxon>
        <taxon>Acanthomorphata</taxon>
        <taxon>Ovalentaria</taxon>
        <taxon>Atherinomorphae</taxon>
        <taxon>Cyprinodontiformes</taxon>
        <taxon>Goodeidae</taxon>
        <taxon>Goodea</taxon>
    </lineage>
</organism>
<protein>
    <submittedName>
        <fullName evidence="8">Uncharacterized protein</fullName>
    </submittedName>
</protein>
<keyword evidence="9" id="KW-1185">Reference proteome</keyword>
<evidence type="ECO:0000256" key="5">
    <source>
        <dbReference type="ARBA" id="ARBA00022833"/>
    </source>
</evidence>
<dbReference type="InterPro" id="IPR043359">
    <property type="entry name" value="GLI-like"/>
</dbReference>
<evidence type="ECO:0000313" key="9">
    <source>
        <dbReference type="Proteomes" id="UP001476798"/>
    </source>
</evidence>
<dbReference type="PANTHER" id="PTHR45718:SF6">
    <property type="entry name" value="ZINC FINGER PROTEIN GLI2"/>
    <property type="match status" value="1"/>
</dbReference>
<feature type="compositionally biased region" description="Low complexity" evidence="7">
    <location>
        <begin position="205"/>
        <end position="230"/>
    </location>
</feature>
<feature type="region of interest" description="Disordered" evidence="7">
    <location>
        <begin position="205"/>
        <end position="235"/>
    </location>
</feature>
<evidence type="ECO:0000313" key="8">
    <source>
        <dbReference type="EMBL" id="MEQ2168421.1"/>
    </source>
</evidence>